<accession>A0AAE4TYA7</accession>
<keyword evidence="2" id="KW-1185">Reference proteome</keyword>
<dbReference type="Proteomes" id="UP000232122">
    <property type="component" value="Unassembled WGS sequence"/>
</dbReference>
<proteinExistence type="predicted"/>
<dbReference type="EMBL" id="NPEF02000063">
    <property type="protein sequence ID" value="MDV6237908.1"/>
    <property type="molecule type" value="Genomic_DNA"/>
</dbReference>
<gene>
    <name evidence="1" type="ORF">CH379_019975</name>
</gene>
<feature type="non-terminal residue" evidence="1">
    <location>
        <position position="166"/>
    </location>
</feature>
<sequence>MAKLKQIFGLKKKSKGRSKLSKYWEIYDQIKDMLKNPAGWGAERIHSELLLLGFSISLSSVKRIMKRILKPYNPFGGNWNAWMNFISQMKEFAVAMDLCRIQTAYGDTLFLLAFIQIETRKIIHSNITLAPTRDWVLRQIQEAKELCPDFEILIRDNDMLFSGRKI</sequence>
<name>A0AAE4TYA7_9LEPT</name>
<dbReference type="AlphaFoldDB" id="A0AAE4TYA7"/>
<evidence type="ECO:0000313" key="2">
    <source>
        <dbReference type="Proteomes" id="UP000232122"/>
    </source>
</evidence>
<evidence type="ECO:0000313" key="1">
    <source>
        <dbReference type="EMBL" id="MDV6237908.1"/>
    </source>
</evidence>
<reference evidence="1 2" key="1">
    <citation type="journal article" date="2018" name="Microb. Genom.">
        <title>Deciphering the unexplored Leptospira diversity from soils uncovers genomic evolution to virulence.</title>
        <authorList>
            <person name="Thibeaux R."/>
            <person name="Iraola G."/>
            <person name="Ferres I."/>
            <person name="Bierque E."/>
            <person name="Girault D."/>
            <person name="Soupe-Gilbert M.E."/>
            <person name="Picardeau M."/>
            <person name="Goarant C."/>
        </authorList>
    </citation>
    <scope>NUCLEOTIDE SEQUENCE [LARGE SCALE GENOMIC DNA]</scope>
    <source>
        <strain evidence="1 2">ATI7-C-A5</strain>
    </source>
</reference>
<comment type="caution">
    <text evidence="1">The sequence shown here is derived from an EMBL/GenBank/DDBJ whole genome shotgun (WGS) entry which is preliminary data.</text>
</comment>
<protein>
    <submittedName>
        <fullName evidence="1">Transposase</fullName>
    </submittedName>
</protein>
<organism evidence="1 2">
    <name type="scientific">Leptospira ellisii</name>
    <dbReference type="NCBI Taxonomy" id="2023197"/>
    <lineage>
        <taxon>Bacteria</taxon>
        <taxon>Pseudomonadati</taxon>
        <taxon>Spirochaetota</taxon>
        <taxon>Spirochaetia</taxon>
        <taxon>Leptospirales</taxon>
        <taxon>Leptospiraceae</taxon>
        <taxon>Leptospira</taxon>
    </lineage>
</organism>